<name>A0AAD7IJS1_9AGAR</name>
<reference evidence="1" key="1">
    <citation type="submission" date="2023-03" db="EMBL/GenBank/DDBJ databases">
        <title>Massive genome expansion in bonnet fungi (Mycena s.s.) driven by repeated elements and novel gene families across ecological guilds.</title>
        <authorList>
            <consortium name="Lawrence Berkeley National Laboratory"/>
            <person name="Harder C.B."/>
            <person name="Miyauchi S."/>
            <person name="Viragh M."/>
            <person name="Kuo A."/>
            <person name="Thoen E."/>
            <person name="Andreopoulos B."/>
            <person name="Lu D."/>
            <person name="Skrede I."/>
            <person name="Drula E."/>
            <person name="Henrissat B."/>
            <person name="Morin E."/>
            <person name="Kohler A."/>
            <person name="Barry K."/>
            <person name="LaButti K."/>
            <person name="Morin E."/>
            <person name="Salamov A."/>
            <person name="Lipzen A."/>
            <person name="Mereny Z."/>
            <person name="Hegedus B."/>
            <person name="Baldrian P."/>
            <person name="Stursova M."/>
            <person name="Weitz H."/>
            <person name="Taylor A."/>
            <person name="Grigoriev I.V."/>
            <person name="Nagy L.G."/>
            <person name="Martin F."/>
            <person name="Kauserud H."/>
        </authorList>
    </citation>
    <scope>NUCLEOTIDE SEQUENCE</scope>
    <source>
        <strain evidence="1">CBHHK188m</strain>
    </source>
</reference>
<organism evidence="1 2">
    <name type="scientific">Mycena maculata</name>
    <dbReference type="NCBI Taxonomy" id="230809"/>
    <lineage>
        <taxon>Eukaryota</taxon>
        <taxon>Fungi</taxon>
        <taxon>Dikarya</taxon>
        <taxon>Basidiomycota</taxon>
        <taxon>Agaricomycotina</taxon>
        <taxon>Agaricomycetes</taxon>
        <taxon>Agaricomycetidae</taxon>
        <taxon>Agaricales</taxon>
        <taxon>Marasmiineae</taxon>
        <taxon>Mycenaceae</taxon>
        <taxon>Mycena</taxon>
    </lineage>
</organism>
<dbReference type="AlphaFoldDB" id="A0AAD7IJS1"/>
<protein>
    <submittedName>
        <fullName evidence="1">Uncharacterized protein</fullName>
    </submittedName>
</protein>
<dbReference type="EMBL" id="JARJLG010000106">
    <property type="protein sequence ID" value="KAJ7744753.1"/>
    <property type="molecule type" value="Genomic_DNA"/>
</dbReference>
<evidence type="ECO:0000313" key="2">
    <source>
        <dbReference type="Proteomes" id="UP001215280"/>
    </source>
</evidence>
<comment type="caution">
    <text evidence="1">The sequence shown here is derived from an EMBL/GenBank/DDBJ whole genome shotgun (WGS) entry which is preliminary data.</text>
</comment>
<dbReference type="Proteomes" id="UP001215280">
    <property type="component" value="Unassembled WGS sequence"/>
</dbReference>
<sequence length="114" mass="12913">MHALHLSFKCPDHCPQWEIEQPFGYEDNDLDLDMFCRDIIRQDLQCLRKAPCLNAWFPPAAPSVLPSAANGSGKDKGTHTVDDDVVCTRIFTRDSLEAYTPTYGVPEYLFDGYV</sequence>
<proteinExistence type="predicted"/>
<evidence type="ECO:0000313" key="1">
    <source>
        <dbReference type="EMBL" id="KAJ7744753.1"/>
    </source>
</evidence>
<accession>A0AAD7IJS1</accession>
<keyword evidence="2" id="KW-1185">Reference proteome</keyword>
<gene>
    <name evidence="1" type="ORF">DFH07DRAFT_978044</name>
</gene>